<keyword evidence="2 4" id="KW-0732">Signal</keyword>
<organism evidence="7 8">
    <name type="scientific">Periophthalmus magnuspinnatus</name>
    <dbReference type="NCBI Taxonomy" id="409849"/>
    <lineage>
        <taxon>Eukaryota</taxon>
        <taxon>Metazoa</taxon>
        <taxon>Chordata</taxon>
        <taxon>Craniata</taxon>
        <taxon>Vertebrata</taxon>
        <taxon>Euteleostomi</taxon>
        <taxon>Actinopterygii</taxon>
        <taxon>Neopterygii</taxon>
        <taxon>Teleostei</taxon>
        <taxon>Neoteleostei</taxon>
        <taxon>Acanthomorphata</taxon>
        <taxon>Gobiaria</taxon>
        <taxon>Gobiiformes</taxon>
        <taxon>Gobioidei</taxon>
        <taxon>Gobiidae</taxon>
        <taxon>Oxudercinae</taxon>
        <taxon>Periophthalmus</taxon>
    </lineage>
</organism>
<dbReference type="InterPro" id="IPR001611">
    <property type="entry name" value="Leu-rich_rpt"/>
</dbReference>
<dbReference type="Gene3D" id="3.80.10.10">
    <property type="entry name" value="Ribonuclease Inhibitor"/>
    <property type="match status" value="2"/>
</dbReference>
<dbReference type="AlphaFoldDB" id="A0A3B3ZXB5"/>
<evidence type="ECO:0000259" key="6">
    <source>
        <dbReference type="SMART" id="SM00082"/>
    </source>
</evidence>
<sequence length="345" mass="39016">NSAFLRRFLQNMRLFLHVILGLLWLTPSAGACPDSCKCSRKSGPERSEVNCHKRGLLTFPSNLPPDTWNLKLDLKAALLKTVPKIESLNLERNAIKFIHPQAFTGAKQLMLLKLYGNHISTLPPRELRNLRFLMLGQNEIGALRPDMFVGLRNLSELDLPLNGLSKLTPNAFKPLIVLKVLDLSMNRITTISPKAFTGLRQLLFLNLDNNSIKTLPAGVFKPLRALEMLLHLHDNPWHCDCNIRSLVQYLSQTQSSVSPSLRCVSPQHMTLLHLRGNVLCLYSQDYTKQTSLIKLESKLDSHLHMLVYFYSAQNGTFPEQLKNSKCISRLIPVSCLRTVSPHSHT</sequence>
<dbReference type="PANTHER" id="PTHR24369">
    <property type="entry name" value="ANTIGEN BSP, PUTATIVE-RELATED"/>
    <property type="match status" value="1"/>
</dbReference>
<dbReference type="Pfam" id="PF01462">
    <property type="entry name" value="LRRNT"/>
    <property type="match status" value="1"/>
</dbReference>
<reference evidence="7" key="1">
    <citation type="submission" date="2025-08" db="UniProtKB">
        <authorList>
            <consortium name="Ensembl"/>
        </authorList>
    </citation>
    <scope>IDENTIFICATION</scope>
</reference>
<keyword evidence="8" id="KW-1185">Reference proteome</keyword>
<name>A0A3B3ZXB5_9GOBI</name>
<evidence type="ECO:0000256" key="4">
    <source>
        <dbReference type="SAM" id="SignalP"/>
    </source>
</evidence>
<dbReference type="SMART" id="SM00013">
    <property type="entry name" value="LRRNT"/>
    <property type="match status" value="1"/>
</dbReference>
<feature type="signal peptide" evidence="4">
    <location>
        <begin position="1"/>
        <end position="31"/>
    </location>
</feature>
<feature type="chain" id="PRO_5017189539" evidence="4">
    <location>
        <begin position="32"/>
        <end position="345"/>
    </location>
</feature>
<dbReference type="GO" id="GO:0005886">
    <property type="term" value="C:plasma membrane"/>
    <property type="evidence" value="ECO:0007669"/>
    <property type="project" value="TreeGrafter"/>
</dbReference>
<evidence type="ECO:0000256" key="3">
    <source>
        <dbReference type="ARBA" id="ARBA00022737"/>
    </source>
</evidence>
<dbReference type="Proteomes" id="UP000261520">
    <property type="component" value="Unplaced"/>
</dbReference>
<keyword evidence="1" id="KW-0433">Leucine-rich repeat</keyword>
<dbReference type="Pfam" id="PF13855">
    <property type="entry name" value="LRR_8"/>
    <property type="match status" value="2"/>
</dbReference>
<dbReference type="InterPro" id="IPR003591">
    <property type="entry name" value="Leu-rich_rpt_typical-subtyp"/>
</dbReference>
<feature type="domain" description="LRRNT" evidence="5">
    <location>
        <begin position="31"/>
        <end position="69"/>
    </location>
</feature>
<evidence type="ECO:0000259" key="5">
    <source>
        <dbReference type="SMART" id="SM00013"/>
    </source>
</evidence>
<dbReference type="InterPro" id="IPR000372">
    <property type="entry name" value="LRRNT"/>
</dbReference>
<evidence type="ECO:0000313" key="8">
    <source>
        <dbReference type="Proteomes" id="UP000261520"/>
    </source>
</evidence>
<reference evidence="7" key="2">
    <citation type="submission" date="2025-09" db="UniProtKB">
        <authorList>
            <consortium name="Ensembl"/>
        </authorList>
    </citation>
    <scope>IDENTIFICATION</scope>
</reference>
<evidence type="ECO:0000256" key="1">
    <source>
        <dbReference type="ARBA" id="ARBA00022614"/>
    </source>
</evidence>
<dbReference type="PANTHER" id="PTHR24369:SF213">
    <property type="entry name" value="INSULIN LIKE GROWTH FACTOR BINDING PROTEIN ACID LABILE SUBUNIT"/>
    <property type="match status" value="1"/>
</dbReference>
<dbReference type="STRING" id="409849.ENSPMGP00000009170"/>
<dbReference type="PROSITE" id="PS51450">
    <property type="entry name" value="LRR"/>
    <property type="match status" value="1"/>
</dbReference>
<feature type="domain" description="LRRCT" evidence="6">
    <location>
        <begin position="235"/>
        <end position="281"/>
    </location>
</feature>
<dbReference type="InterPro" id="IPR000483">
    <property type="entry name" value="Cys-rich_flank_reg_C"/>
</dbReference>
<evidence type="ECO:0000313" key="7">
    <source>
        <dbReference type="Ensembl" id="ENSPMGP00000009170.1"/>
    </source>
</evidence>
<dbReference type="Ensembl" id="ENSPMGT00000009770.1">
    <property type="protein sequence ID" value="ENSPMGP00000009170.1"/>
    <property type="gene ID" value="ENSPMGG00000007590.1"/>
</dbReference>
<dbReference type="InterPro" id="IPR032675">
    <property type="entry name" value="LRR_dom_sf"/>
</dbReference>
<dbReference type="SMART" id="SM00369">
    <property type="entry name" value="LRR_TYP"/>
    <property type="match status" value="5"/>
</dbReference>
<protein>
    <submittedName>
        <fullName evidence="7">Uncharacterized protein</fullName>
    </submittedName>
</protein>
<keyword evidence="3" id="KW-0677">Repeat</keyword>
<proteinExistence type="predicted"/>
<accession>A0A3B3ZXB5</accession>
<dbReference type="SUPFAM" id="SSF52058">
    <property type="entry name" value="L domain-like"/>
    <property type="match status" value="1"/>
</dbReference>
<dbReference type="SMART" id="SM00082">
    <property type="entry name" value="LRRCT"/>
    <property type="match status" value="1"/>
</dbReference>
<evidence type="ECO:0000256" key="2">
    <source>
        <dbReference type="ARBA" id="ARBA00022729"/>
    </source>
</evidence>
<dbReference type="InterPro" id="IPR050541">
    <property type="entry name" value="LRR_TM_domain-containing"/>
</dbReference>